<feature type="transmembrane region" description="Helical" evidence="1">
    <location>
        <begin position="171"/>
        <end position="191"/>
    </location>
</feature>
<accession>A0AAP0QI99</accession>
<name>A0AAP0QI99_9ROSI</name>
<proteinExistence type="predicted"/>
<evidence type="ECO:0000256" key="1">
    <source>
        <dbReference type="SAM" id="Phobius"/>
    </source>
</evidence>
<keyword evidence="1" id="KW-1133">Transmembrane helix</keyword>
<keyword evidence="3" id="KW-1185">Reference proteome</keyword>
<dbReference type="PANTHER" id="PTHR33133">
    <property type="entry name" value="OS08G0107100 PROTEIN-RELATED"/>
    <property type="match status" value="1"/>
</dbReference>
<protein>
    <recommendedName>
        <fullName evidence="4">Transmembrane protein</fullName>
    </recommendedName>
</protein>
<keyword evidence="1" id="KW-0812">Transmembrane</keyword>
<evidence type="ECO:0008006" key="4">
    <source>
        <dbReference type="Google" id="ProtNLM"/>
    </source>
</evidence>
<evidence type="ECO:0000313" key="3">
    <source>
        <dbReference type="Proteomes" id="UP001428341"/>
    </source>
</evidence>
<evidence type="ECO:0000313" key="2">
    <source>
        <dbReference type="EMBL" id="KAK9198663.1"/>
    </source>
</evidence>
<organism evidence="2 3">
    <name type="scientific">Citrus x changshan-huyou</name>
    <dbReference type="NCBI Taxonomy" id="2935761"/>
    <lineage>
        <taxon>Eukaryota</taxon>
        <taxon>Viridiplantae</taxon>
        <taxon>Streptophyta</taxon>
        <taxon>Embryophyta</taxon>
        <taxon>Tracheophyta</taxon>
        <taxon>Spermatophyta</taxon>
        <taxon>Magnoliopsida</taxon>
        <taxon>eudicotyledons</taxon>
        <taxon>Gunneridae</taxon>
        <taxon>Pentapetalae</taxon>
        <taxon>rosids</taxon>
        <taxon>malvids</taxon>
        <taxon>Sapindales</taxon>
        <taxon>Rutaceae</taxon>
        <taxon>Aurantioideae</taxon>
        <taxon>Citrus</taxon>
    </lineage>
</organism>
<comment type="caution">
    <text evidence="2">The sequence shown here is derived from an EMBL/GenBank/DDBJ whole genome shotgun (WGS) entry which is preliminary data.</text>
</comment>
<feature type="transmembrane region" description="Helical" evidence="1">
    <location>
        <begin position="131"/>
        <end position="159"/>
    </location>
</feature>
<gene>
    <name evidence="2" type="ORF">WN944_013849</name>
</gene>
<feature type="transmembrane region" description="Helical" evidence="1">
    <location>
        <begin position="21"/>
        <end position="40"/>
    </location>
</feature>
<dbReference type="PANTHER" id="PTHR33133:SF3">
    <property type="entry name" value="TRANSMEMBRANE PROTEIN"/>
    <property type="match status" value="1"/>
</dbReference>
<sequence>MAKTTKIIRRSIYIFLQNYQHFTTTVAVLAIPFAASILLSQALVPSSSSLLPLIHNRLKTLFQAAGFPPSSEFFSILSLKLSQTISSSIFTLPFSLTFLLLAKASIIQVLRQHKPTFPPSFSSLFSAFSPLFHTYICNSFLILSANATVFSLLLIAFNFLEGSGFSSPNCILFLSAAGAVLYSIVLANALIISNLALIISGMESCGGYLAILKACVLIRGRTSVALSLALPANLVLAGIEALFQYRIVRAYRLGGVASHSMAFEGMFIAYLYSISVVLDTVISCMFYKSCKIGSWIEQEDRISYYSHQTDTAGDDKQGRQQGRIGCFCHHYQQLAQCLILDFYPDFYRKEKKQGLPMIRT</sequence>
<feature type="transmembrane region" description="Helical" evidence="1">
    <location>
        <begin position="89"/>
        <end position="111"/>
    </location>
</feature>
<keyword evidence="1" id="KW-0472">Membrane</keyword>
<feature type="transmembrane region" description="Helical" evidence="1">
    <location>
        <begin position="225"/>
        <end position="247"/>
    </location>
</feature>
<dbReference type="EMBL" id="JBCGBO010000005">
    <property type="protein sequence ID" value="KAK9198663.1"/>
    <property type="molecule type" value="Genomic_DNA"/>
</dbReference>
<dbReference type="AlphaFoldDB" id="A0AAP0QI99"/>
<feature type="transmembrane region" description="Helical" evidence="1">
    <location>
        <begin position="267"/>
        <end position="287"/>
    </location>
</feature>
<reference evidence="2 3" key="1">
    <citation type="submission" date="2024-05" db="EMBL/GenBank/DDBJ databases">
        <title>Haplotype-resolved chromosome-level genome assembly of Huyou (Citrus changshanensis).</title>
        <authorList>
            <person name="Miao C."/>
            <person name="Chen W."/>
            <person name="Wu Y."/>
            <person name="Wang L."/>
            <person name="Zhao S."/>
            <person name="Grierson D."/>
            <person name="Xu C."/>
            <person name="Chen K."/>
        </authorList>
    </citation>
    <scope>NUCLEOTIDE SEQUENCE [LARGE SCALE GENOMIC DNA]</scope>
    <source>
        <strain evidence="2">01-14</strain>
        <tissue evidence="2">Leaf</tissue>
    </source>
</reference>
<dbReference type="Proteomes" id="UP001428341">
    <property type="component" value="Unassembled WGS sequence"/>
</dbReference>